<dbReference type="AlphaFoldDB" id="A0A4R5LTQ1"/>
<accession>A0A4R5LTQ1</accession>
<dbReference type="PANTHER" id="PTHR30442">
    <property type="entry name" value="IRON III DICITRATE TRANSPORT PROTEIN FECA"/>
    <property type="match status" value="1"/>
</dbReference>
<dbReference type="InterPro" id="IPR012910">
    <property type="entry name" value="Plug_dom"/>
</dbReference>
<feature type="domain" description="TonB-dependent receptor-like beta-barrel" evidence="10">
    <location>
        <begin position="240"/>
        <end position="675"/>
    </location>
</feature>
<keyword evidence="6 8" id="KW-0472">Membrane</keyword>
<evidence type="ECO:0000256" key="3">
    <source>
        <dbReference type="ARBA" id="ARBA00022452"/>
    </source>
</evidence>
<feature type="domain" description="TonB-dependent receptor plug" evidence="11">
    <location>
        <begin position="38"/>
        <end position="147"/>
    </location>
</feature>
<keyword evidence="13" id="KW-1185">Reference proteome</keyword>
<evidence type="ECO:0000313" key="12">
    <source>
        <dbReference type="EMBL" id="TDG14730.1"/>
    </source>
</evidence>
<gene>
    <name evidence="12" type="ORF">E2F43_00365</name>
</gene>
<proteinExistence type="inferred from homology"/>
<evidence type="ECO:0000256" key="9">
    <source>
        <dbReference type="RuleBase" id="RU003357"/>
    </source>
</evidence>
<dbReference type="OrthoDB" id="9760494at2"/>
<organism evidence="12 13">
    <name type="scientific">Seongchinamella unica</name>
    <dbReference type="NCBI Taxonomy" id="2547392"/>
    <lineage>
        <taxon>Bacteria</taxon>
        <taxon>Pseudomonadati</taxon>
        <taxon>Pseudomonadota</taxon>
        <taxon>Gammaproteobacteria</taxon>
        <taxon>Cellvibrionales</taxon>
        <taxon>Halieaceae</taxon>
        <taxon>Seongchinamella</taxon>
    </lineage>
</organism>
<comment type="subcellular location">
    <subcellularLocation>
        <location evidence="1 8">Cell outer membrane</location>
        <topology evidence="1 8">Multi-pass membrane protein</topology>
    </subcellularLocation>
</comment>
<evidence type="ECO:0000256" key="6">
    <source>
        <dbReference type="ARBA" id="ARBA00023136"/>
    </source>
</evidence>
<dbReference type="PANTHER" id="PTHR30442:SF0">
    <property type="entry name" value="FE(3+) DICITRATE TRANSPORT PROTEIN FECA"/>
    <property type="match status" value="1"/>
</dbReference>
<dbReference type="PROSITE" id="PS52016">
    <property type="entry name" value="TONB_DEPENDENT_REC_3"/>
    <property type="match status" value="1"/>
</dbReference>
<evidence type="ECO:0000256" key="8">
    <source>
        <dbReference type="PROSITE-ProRule" id="PRU01360"/>
    </source>
</evidence>
<dbReference type="Gene3D" id="2.40.170.20">
    <property type="entry name" value="TonB-dependent receptor, beta-barrel domain"/>
    <property type="match status" value="1"/>
</dbReference>
<keyword evidence="5 9" id="KW-0798">TonB box</keyword>
<dbReference type="Proteomes" id="UP000295554">
    <property type="component" value="Unassembled WGS sequence"/>
</dbReference>
<protein>
    <submittedName>
        <fullName evidence="12">TonB-dependent receptor</fullName>
    </submittedName>
</protein>
<keyword evidence="2 8" id="KW-0813">Transport</keyword>
<dbReference type="GO" id="GO:0009279">
    <property type="term" value="C:cell outer membrane"/>
    <property type="evidence" value="ECO:0007669"/>
    <property type="project" value="UniProtKB-SubCell"/>
</dbReference>
<dbReference type="EMBL" id="SMSE01000001">
    <property type="protein sequence ID" value="TDG14730.1"/>
    <property type="molecule type" value="Genomic_DNA"/>
</dbReference>
<comment type="caution">
    <text evidence="12">The sequence shown here is derived from an EMBL/GenBank/DDBJ whole genome shotgun (WGS) entry which is preliminary data.</text>
</comment>
<keyword evidence="4 8" id="KW-0812">Transmembrane</keyword>
<keyword evidence="7 8" id="KW-0998">Cell outer membrane</keyword>
<dbReference type="RefSeq" id="WP_133208895.1">
    <property type="nucleotide sequence ID" value="NZ_SMSE01000001.1"/>
</dbReference>
<keyword evidence="12" id="KW-0675">Receptor</keyword>
<dbReference type="InterPro" id="IPR037066">
    <property type="entry name" value="Plug_dom_sf"/>
</dbReference>
<dbReference type="Pfam" id="PF07715">
    <property type="entry name" value="Plug"/>
    <property type="match status" value="1"/>
</dbReference>
<dbReference type="InterPro" id="IPR000531">
    <property type="entry name" value="Beta-barrel_TonB"/>
</dbReference>
<sequence>MKKHMLAVAIAATIANTGSGVAGELEEVTIIGSQEAARDLAGTGSVIDAAQIQVEAARDINQLLKTVPGTYIQEEDGYGLRPNIGIRGATAERSSKITLLEDGVMIAPAPYSNPAAYYFPTMSRMHSVEVLKGAPLLRYGPQTTGGVVNMISTPIPQESSGSIAFAYGQNGEADLLANYGVRAGDFGFLVETAQRRSDGFKEIDRSSGDTGYDISDYLVKLAWETERQSVLFKAQYSEEVSDETYLGLTDADFDRDEDRRYGLSEPDEMDNDHQGYSLVYRLDLTDSLTMSATGYYNKFARDWFKLSGGGNFVAAANNGDAIAQGVLDGTVDAFDLQYKHNNREYESRGVELNFDWSLGDHQLALGGRVHEDEMDRFQPVEYYHQIDGKLVFDRIKEPAGGDNRVEKADATAFWAVDSWAVTDALNVNLALRWEDVESSRRQYADPQRTVLDSSRSNSGDEWLPGASFTYDLSDSWQVLAGVHKGFSPLGGGAREYEDPETSTNYEAGLRYRGPWFVEAVGFYSDFDNKSENCSNANPCSNGETSGSFTTGEAVISGVELQAGTSLDLGRYSMPLNLVYTYTDAVISKDNPEEGFEDGDRLASIPENTVSLRLGLVGPQGWDNYAVVKYLDEMCMTVGCQGGKAFDESDDLLVVDFISRYALTDNGTVYLKVENLLDERAIVSRQPDGARPNKPLTASVGVQWDF</sequence>
<evidence type="ECO:0000313" key="13">
    <source>
        <dbReference type="Proteomes" id="UP000295554"/>
    </source>
</evidence>
<dbReference type="InterPro" id="IPR036942">
    <property type="entry name" value="Beta-barrel_TonB_sf"/>
</dbReference>
<evidence type="ECO:0000256" key="2">
    <source>
        <dbReference type="ARBA" id="ARBA00022448"/>
    </source>
</evidence>
<dbReference type="InterPro" id="IPR039426">
    <property type="entry name" value="TonB-dep_rcpt-like"/>
</dbReference>
<evidence type="ECO:0000259" key="10">
    <source>
        <dbReference type="Pfam" id="PF00593"/>
    </source>
</evidence>
<dbReference type="CDD" id="cd01347">
    <property type="entry name" value="ligand_gated_channel"/>
    <property type="match status" value="1"/>
</dbReference>
<evidence type="ECO:0000259" key="11">
    <source>
        <dbReference type="Pfam" id="PF07715"/>
    </source>
</evidence>
<evidence type="ECO:0000256" key="1">
    <source>
        <dbReference type="ARBA" id="ARBA00004571"/>
    </source>
</evidence>
<dbReference type="Gene3D" id="2.170.130.10">
    <property type="entry name" value="TonB-dependent receptor, plug domain"/>
    <property type="match status" value="1"/>
</dbReference>
<evidence type="ECO:0000256" key="5">
    <source>
        <dbReference type="ARBA" id="ARBA00023077"/>
    </source>
</evidence>
<name>A0A4R5LTQ1_9GAMM</name>
<reference evidence="12 13" key="1">
    <citation type="submission" date="2019-03" db="EMBL/GenBank/DDBJ databases">
        <title>Seongchinamella monodicae gen. nov., sp. nov., a novel member of the Gammaproteobacteria isolated from a tidal mudflat of beach.</title>
        <authorList>
            <person name="Yang H.G."/>
            <person name="Kang J.W."/>
            <person name="Lee S.D."/>
        </authorList>
    </citation>
    <scope>NUCLEOTIDE SEQUENCE [LARGE SCALE GENOMIC DNA]</scope>
    <source>
        <strain evidence="12 13">GH4-78</strain>
    </source>
</reference>
<dbReference type="SUPFAM" id="SSF56935">
    <property type="entry name" value="Porins"/>
    <property type="match status" value="1"/>
</dbReference>
<evidence type="ECO:0000256" key="4">
    <source>
        <dbReference type="ARBA" id="ARBA00022692"/>
    </source>
</evidence>
<keyword evidence="3 8" id="KW-1134">Transmembrane beta strand</keyword>
<dbReference type="GO" id="GO:0033214">
    <property type="term" value="P:siderophore-iron import into cell"/>
    <property type="evidence" value="ECO:0007669"/>
    <property type="project" value="TreeGrafter"/>
</dbReference>
<comment type="similarity">
    <text evidence="8 9">Belongs to the TonB-dependent receptor family.</text>
</comment>
<dbReference type="Pfam" id="PF00593">
    <property type="entry name" value="TonB_dep_Rec_b-barrel"/>
    <property type="match status" value="1"/>
</dbReference>
<evidence type="ECO:0000256" key="7">
    <source>
        <dbReference type="ARBA" id="ARBA00023237"/>
    </source>
</evidence>